<sequence length="153" mass="17280">MVMLDNKINAYYRAVLSSIDVRNSKETNLVLLREVMEVLPLLSKSACDIVYSGRIAKCVYAPNDVVTSQCFYTIPSANGTLQYLVMHGYCTCFHFAENVLARESAFTCKHELACLILEHLGPDLGSNHASLFHSVEELDEPEYLERLHLLHDI</sequence>
<feature type="domain" description="SWIM-type" evidence="2">
    <location>
        <begin position="72"/>
        <end position="119"/>
    </location>
</feature>
<comment type="caution">
    <text evidence="3">The sequence shown here is derived from an EMBL/GenBank/DDBJ whole genome shotgun (WGS) entry which is preliminary data.</text>
</comment>
<keyword evidence="1" id="KW-0863">Zinc-finger</keyword>
<keyword evidence="1" id="KW-0479">Metal-binding</keyword>
<dbReference type="InterPro" id="IPR007527">
    <property type="entry name" value="Znf_SWIM"/>
</dbReference>
<proteinExistence type="predicted"/>
<evidence type="ECO:0000256" key="1">
    <source>
        <dbReference type="PROSITE-ProRule" id="PRU00325"/>
    </source>
</evidence>
<dbReference type="PROSITE" id="PS50966">
    <property type="entry name" value="ZF_SWIM"/>
    <property type="match status" value="1"/>
</dbReference>
<dbReference type="AlphaFoldDB" id="A0AAD8LKA9"/>
<reference evidence="3" key="1">
    <citation type="submission" date="2023-08" db="EMBL/GenBank/DDBJ databases">
        <title>Draft sequence of the Babesia gibsoni genome.</title>
        <authorList>
            <person name="Yamagishi J.Y."/>
            <person name="Xuan X.X."/>
        </authorList>
    </citation>
    <scope>NUCLEOTIDE SEQUENCE</scope>
    <source>
        <strain evidence="3">Azabu</strain>
    </source>
</reference>
<dbReference type="GO" id="GO:0008270">
    <property type="term" value="F:zinc ion binding"/>
    <property type="evidence" value="ECO:0007669"/>
    <property type="project" value="UniProtKB-KW"/>
</dbReference>
<gene>
    <name evidence="3" type="ORF">BgAZ_305560</name>
</gene>
<dbReference type="Proteomes" id="UP001230268">
    <property type="component" value="Unassembled WGS sequence"/>
</dbReference>
<dbReference type="EMBL" id="JAVEPI010000003">
    <property type="protein sequence ID" value="KAK1443038.1"/>
    <property type="molecule type" value="Genomic_DNA"/>
</dbReference>
<name>A0AAD8LKA9_BABGI</name>
<evidence type="ECO:0000313" key="3">
    <source>
        <dbReference type="EMBL" id="KAK1443038.1"/>
    </source>
</evidence>
<keyword evidence="4" id="KW-1185">Reference proteome</keyword>
<evidence type="ECO:0000313" key="4">
    <source>
        <dbReference type="Proteomes" id="UP001230268"/>
    </source>
</evidence>
<keyword evidence="1" id="KW-0862">Zinc</keyword>
<accession>A0AAD8LKA9</accession>
<protein>
    <recommendedName>
        <fullName evidence="2">SWIM-type domain-containing protein</fullName>
    </recommendedName>
</protein>
<organism evidence="3 4">
    <name type="scientific">Babesia gibsoni</name>
    <dbReference type="NCBI Taxonomy" id="33632"/>
    <lineage>
        <taxon>Eukaryota</taxon>
        <taxon>Sar</taxon>
        <taxon>Alveolata</taxon>
        <taxon>Apicomplexa</taxon>
        <taxon>Aconoidasida</taxon>
        <taxon>Piroplasmida</taxon>
        <taxon>Babesiidae</taxon>
        <taxon>Babesia</taxon>
    </lineage>
</organism>
<evidence type="ECO:0000259" key="2">
    <source>
        <dbReference type="PROSITE" id="PS50966"/>
    </source>
</evidence>